<evidence type="ECO:0000313" key="3">
    <source>
        <dbReference type="Proteomes" id="UP000051952"/>
    </source>
</evidence>
<dbReference type="EMBL" id="CYKH01000204">
    <property type="protein sequence ID" value="CUE86147.1"/>
    <property type="molecule type" value="Genomic_DNA"/>
</dbReference>
<proteinExistence type="predicted"/>
<organism evidence="2 3">
    <name type="scientific">Bodo saltans</name>
    <name type="common">Flagellated protozoan</name>
    <dbReference type="NCBI Taxonomy" id="75058"/>
    <lineage>
        <taxon>Eukaryota</taxon>
        <taxon>Discoba</taxon>
        <taxon>Euglenozoa</taxon>
        <taxon>Kinetoplastea</taxon>
        <taxon>Metakinetoplastina</taxon>
        <taxon>Eubodonida</taxon>
        <taxon>Bodonidae</taxon>
        <taxon>Bodo</taxon>
    </lineage>
</organism>
<evidence type="ECO:0000313" key="2">
    <source>
        <dbReference type="EMBL" id="CUE86147.1"/>
    </source>
</evidence>
<gene>
    <name evidence="2" type="ORF">BSAL_03765</name>
</gene>
<keyword evidence="3" id="KW-1185">Reference proteome</keyword>
<reference evidence="3" key="1">
    <citation type="submission" date="2015-09" db="EMBL/GenBank/DDBJ databases">
        <authorList>
            <consortium name="Pathogen Informatics"/>
        </authorList>
    </citation>
    <scope>NUCLEOTIDE SEQUENCE [LARGE SCALE GENOMIC DNA]</scope>
    <source>
        <strain evidence="3">Lake Konstanz</strain>
    </source>
</reference>
<accession>A0A0S4IP29</accession>
<feature type="region of interest" description="Disordered" evidence="1">
    <location>
        <begin position="372"/>
        <end position="391"/>
    </location>
</feature>
<name>A0A0S4IP29_BODSA</name>
<evidence type="ECO:0000256" key="1">
    <source>
        <dbReference type="SAM" id="MobiDB-lite"/>
    </source>
</evidence>
<protein>
    <submittedName>
        <fullName evidence="2">Uncharacterized protein</fullName>
    </submittedName>
</protein>
<dbReference type="Proteomes" id="UP000051952">
    <property type="component" value="Unassembled WGS sequence"/>
</dbReference>
<dbReference type="VEuPathDB" id="TriTrypDB:BSAL_03765"/>
<sequence length="418" mass="46841">MSKFVDPRHASGRHVRPQAEIDLVEEAAAYANQQKNKSVRWFVSHGSELPTPAESSKVTARRNQAAARILQDERENDRQRDEVPHFGEVVIIPTTVHPLYSEEEQAAPPFVEAAANGLSGRANLFSAIEQLCRIVMLRNRCDTRLSILAKKAKADPAVMSSRSHLTLIEMPQLYSSDVAVGAPPSLNIPFSAPTVELYHAKELKTAFVFKNKSYKQLKFSEHSYANADLPVTVPVLFAGIHEVPPESNEAYSVPKIEHFVQPLVTLETFPSMPFAYVTPEPWRHTIQSQLPQRLSSGGFQERHQTFQFGRLAATRAFHSDPSTRNIVRAAIPLRIDALEHGDALSDSDDEDALEIDRPNGLDHVKQWVPSIETSRMPIPSSGPRHAVENESCRSRLEDLHNHEKQFISDLPLEFHLAL</sequence>
<dbReference type="AlphaFoldDB" id="A0A0S4IP29"/>